<dbReference type="EMBL" id="ACNN01000029">
    <property type="protein sequence ID" value="EEN82194.1"/>
    <property type="molecule type" value="Genomic_DNA"/>
</dbReference>
<reference evidence="2 3" key="1">
    <citation type="submission" date="2009-04" db="EMBL/GenBank/DDBJ databases">
        <authorList>
            <person name="Sebastian Y."/>
            <person name="Madupu R."/>
            <person name="Durkin A.S."/>
            <person name="Torralba M."/>
            <person name="Methe B."/>
            <person name="Sutton G.G."/>
            <person name="Strausberg R.L."/>
            <person name="Nelson K.E."/>
        </authorList>
    </citation>
    <scope>NUCLEOTIDE SEQUENCE [LARGE SCALE GENOMIC DNA]</scope>
    <source>
        <strain evidence="3">ATCC 35406 / DSM 24491 / JCM 8526 / CCUG 16442 / BCRC 14492 / NCTC 13058 / HG 370</strain>
    </source>
</reference>
<dbReference type="Gene3D" id="2.180.10.10">
    <property type="entry name" value="RHS repeat-associated core"/>
    <property type="match status" value="1"/>
</dbReference>
<dbReference type="Proteomes" id="UP000004295">
    <property type="component" value="Unassembled WGS sequence"/>
</dbReference>
<evidence type="ECO:0000313" key="3">
    <source>
        <dbReference type="Proteomes" id="UP000004295"/>
    </source>
</evidence>
<keyword evidence="1" id="KW-0732">Signal</keyword>
<gene>
    <name evidence="2" type="ORF">POREN0001_0445</name>
</gene>
<organism evidence="2 3">
    <name type="scientific">Porphyromonas endodontalis (strain ATCC 35406 / DSM 24491 / JCM 8526 / CCUG 16442 / BCRC 14492 / NCTC 13058 / HG 370)</name>
    <name type="common">Bacteroides endodontalis</name>
    <dbReference type="NCBI Taxonomy" id="553175"/>
    <lineage>
        <taxon>Bacteria</taxon>
        <taxon>Pseudomonadati</taxon>
        <taxon>Bacteroidota</taxon>
        <taxon>Bacteroidia</taxon>
        <taxon>Bacteroidales</taxon>
        <taxon>Porphyromonadaceae</taxon>
        <taxon>Porphyromonas</taxon>
    </lineage>
</organism>
<protein>
    <submittedName>
        <fullName evidence="2">Uncharacterized protein</fullName>
    </submittedName>
</protein>
<comment type="caution">
    <text evidence="2">The sequence shown here is derived from an EMBL/GenBank/DDBJ whole genome shotgun (WGS) entry which is preliminary data.</text>
</comment>
<feature type="signal peptide" evidence="1">
    <location>
        <begin position="1"/>
        <end position="20"/>
    </location>
</feature>
<sequence length="407" mass="46061">MNANKLFLSLLLGASSIVGAWAQHAVKREYFCDPAKYQYRLKSYKHYGQLFTYNYDEKGYVKSLEVTNDNGSLESRTLFYYNEKGYFVRLDDYGRPRMATGEFDIVSRRNEYKRNEQGQVVTFSVYQLLGEDKDDETLSKTVEGKFTYNEKGLESEAIFTAGVEGTANWAPFRKCKVVYDAQDRIIKLDQVAYPEEGEKLMDEVLEYNERGQITKLGYNSYTGNKNGELLFKYDNEGNLLESGDPDFPVTYTYENKSLVCDKVFFPVPPMARSLYYELRNNLIFSLGFPLFYTLPTTAPSKEVMKMAGDDGEDEDENEGMFVYESVPMSNVLIPAVGNNLKPTVAGGRLSVELPSELVGEPYFLCNAEGALLQRGVISSELLTLEVSDLSHGTYLLKAGNQNAKVLL</sequence>
<dbReference type="RefSeq" id="WP_004334432.1">
    <property type="nucleotide sequence ID" value="NZ_ACNN01000029.1"/>
</dbReference>
<name>C3JC47_POREA</name>
<evidence type="ECO:0000256" key="1">
    <source>
        <dbReference type="SAM" id="SignalP"/>
    </source>
</evidence>
<accession>C3JC47</accession>
<feature type="chain" id="PRO_5002928057" evidence="1">
    <location>
        <begin position="21"/>
        <end position="407"/>
    </location>
</feature>
<dbReference type="eggNOG" id="COG3209">
    <property type="taxonomic scope" value="Bacteria"/>
</dbReference>
<evidence type="ECO:0000313" key="2">
    <source>
        <dbReference type="EMBL" id="EEN82194.1"/>
    </source>
</evidence>
<dbReference type="AlphaFoldDB" id="C3JC47"/>
<keyword evidence="3" id="KW-1185">Reference proteome</keyword>
<dbReference type="STRING" id="553175.POREN0001_0445"/>
<dbReference type="GeneID" id="93365774"/>
<proteinExistence type="predicted"/>